<evidence type="ECO:0000259" key="2">
    <source>
        <dbReference type="PROSITE" id="PS50164"/>
    </source>
</evidence>
<dbReference type="AlphaFoldDB" id="A0A5A7QU84"/>
<evidence type="ECO:0000313" key="4">
    <source>
        <dbReference type="Proteomes" id="UP000325081"/>
    </source>
</evidence>
<dbReference type="InterPro" id="IPR000305">
    <property type="entry name" value="GIY-YIG_endonuc"/>
</dbReference>
<keyword evidence="3" id="KW-0378">Hydrolase</keyword>
<evidence type="ECO:0000256" key="1">
    <source>
        <dbReference type="SAM" id="MobiDB-lite"/>
    </source>
</evidence>
<keyword evidence="4" id="KW-1185">Reference proteome</keyword>
<accession>A0A5A7QU84</accession>
<sequence length="211" mass="23673">MTKMLSATFKSVKPHSKSLPFLLPLSRPINSSENQSRISPRSSPKRPSPYKILAQSSPEKPSSSTILPEASPKNPPSSVPRFSRKTSWVVYLILSTNPPIRTYVGVTNNFSTRLKQHNGELKGGAKASRSGRPWICACLVQGFRDKNTAYAFESKWKSISRKLPRKQSSKNQKLAESSRCLLLKHRYAALNKVVDLIDCDCLKINWHLNPV</sequence>
<reference evidence="4" key="1">
    <citation type="journal article" date="2019" name="Curr. Biol.">
        <title>Genome Sequence of Striga asiatica Provides Insight into the Evolution of Plant Parasitism.</title>
        <authorList>
            <person name="Yoshida S."/>
            <person name="Kim S."/>
            <person name="Wafula E.K."/>
            <person name="Tanskanen J."/>
            <person name="Kim Y.M."/>
            <person name="Honaas L."/>
            <person name="Yang Z."/>
            <person name="Spallek T."/>
            <person name="Conn C.E."/>
            <person name="Ichihashi Y."/>
            <person name="Cheong K."/>
            <person name="Cui S."/>
            <person name="Der J.P."/>
            <person name="Gundlach H."/>
            <person name="Jiao Y."/>
            <person name="Hori C."/>
            <person name="Ishida J.K."/>
            <person name="Kasahara H."/>
            <person name="Kiba T."/>
            <person name="Kim M.S."/>
            <person name="Koo N."/>
            <person name="Laohavisit A."/>
            <person name="Lee Y.H."/>
            <person name="Lumba S."/>
            <person name="McCourt P."/>
            <person name="Mortimer J.C."/>
            <person name="Mutuku J.M."/>
            <person name="Nomura T."/>
            <person name="Sasaki-Sekimoto Y."/>
            <person name="Seto Y."/>
            <person name="Wang Y."/>
            <person name="Wakatake T."/>
            <person name="Sakakibara H."/>
            <person name="Demura T."/>
            <person name="Yamaguchi S."/>
            <person name="Yoneyama K."/>
            <person name="Manabe R.I."/>
            <person name="Nelson D.C."/>
            <person name="Schulman A.H."/>
            <person name="Timko M.P."/>
            <person name="dePamphilis C.W."/>
            <person name="Choi D."/>
            <person name="Shirasu K."/>
        </authorList>
    </citation>
    <scope>NUCLEOTIDE SEQUENCE [LARGE SCALE GENOMIC DNA]</scope>
    <source>
        <strain evidence="4">cv. UVA1</strain>
    </source>
</reference>
<feature type="region of interest" description="Disordered" evidence="1">
    <location>
        <begin position="1"/>
        <end position="80"/>
    </location>
</feature>
<feature type="domain" description="GIY-YIG" evidence="2">
    <location>
        <begin position="86"/>
        <end position="172"/>
    </location>
</feature>
<keyword evidence="3" id="KW-0255">Endonuclease</keyword>
<dbReference type="PANTHER" id="PTHR20208">
    <property type="entry name" value="STRUCTURE-SPECIFIC ENDONUCLEASE SUBUNIT SLX1"/>
    <property type="match status" value="1"/>
</dbReference>
<name>A0A5A7QU84_STRAF</name>
<dbReference type="InterPro" id="IPR035901">
    <property type="entry name" value="GIY-YIG_endonuc_sf"/>
</dbReference>
<protein>
    <submittedName>
        <fullName evidence="3">Structure-specific endonuclease subunit slx1</fullName>
    </submittedName>
</protein>
<gene>
    <name evidence="3" type="ORF">STAS_25792</name>
</gene>
<feature type="compositionally biased region" description="Polar residues" evidence="1">
    <location>
        <begin position="54"/>
        <end position="66"/>
    </location>
</feature>
<dbReference type="EMBL" id="BKCP01008292">
    <property type="protein sequence ID" value="GER48619.1"/>
    <property type="molecule type" value="Genomic_DNA"/>
</dbReference>
<dbReference type="PROSITE" id="PS50164">
    <property type="entry name" value="GIY_YIG"/>
    <property type="match status" value="1"/>
</dbReference>
<proteinExistence type="predicted"/>
<evidence type="ECO:0000313" key="3">
    <source>
        <dbReference type="EMBL" id="GER48619.1"/>
    </source>
</evidence>
<organism evidence="3 4">
    <name type="scientific">Striga asiatica</name>
    <name type="common">Asiatic witchweed</name>
    <name type="synonym">Buchnera asiatica</name>
    <dbReference type="NCBI Taxonomy" id="4170"/>
    <lineage>
        <taxon>Eukaryota</taxon>
        <taxon>Viridiplantae</taxon>
        <taxon>Streptophyta</taxon>
        <taxon>Embryophyta</taxon>
        <taxon>Tracheophyta</taxon>
        <taxon>Spermatophyta</taxon>
        <taxon>Magnoliopsida</taxon>
        <taxon>eudicotyledons</taxon>
        <taxon>Gunneridae</taxon>
        <taxon>Pentapetalae</taxon>
        <taxon>asterids</taxon>
        <taxon>lamiids</taxon>
        <taxon>Lamiales</taxon>
        <taxon>Orobanchaceae</taxon>
        <taxon>Buchnereae</taxon>
        <taxon>Striga</taxon>
    </lineage>
</organism>
<dbReference type="OrthoDB" id="24645at2759"/>
<comment type="caution">
    <text evidence="3">The sequence shown here is derived from an EMBL/GenBank/DDBJ whole genome shotgun (WGS) entry which is preliminary data.</text>
</comment>
<dbReference type="GO" id="GO:0004519">
    <property type="term" value="F:endonuclease activity"/>
    <property type="evidence" value="ECO:0007669"/>
    <property type="project" value="UniProtKB-KW"/>
</dbReference>
<dbReference type="PANTHER" id="PTHR20208:SF13">
    <property type="entry name" value="STRUCTURE-SPECIFIC ENDONUCLEASE SUBUNIT SLX1"/>
    <property type="match status" value="1"/>
</dbReference>
<dbReference type="Gene3D" id="3.40.1440.10">
    <property type="entry name" value="GIY-YIG endonuclease"/>
    <property type="match status" value="1"/>
</dbReference>
<keyword evidence="3" id="KW-0540">Nuclease</keyword>
<dbReference type="Pfam" id="PF01541">
    <property type="entry name" value="GIY-YIG"/>
    <property type="match status" value="1"/>
</dbReference>
<dbReference type="Proteomes" id="UP000325081">
    <property type="component" value="Unassembled WGS sequence"/>
</dbReference>
<dbReference type="InterPro" id="IPR050381">
    <property type="entry name" value="SLX1_endonuclease"/>
</dbReference>
<dbReference type="SUPFAM" id="SSF82771">
    <property type="entry name" value="GIY-YIG endonuclease"/>
    <property type="match status" value="1"/>
</dbReference>